<protein>
    <submittedName>
        <fullName evidence="1">Uncharacterized protein</fullName>
    </submittedName>
</protein>
<name>A0ABZ2LC44_9BACT</name>
<evidence type="ECO:0000313" key="1">
    <source>
        <dbReference type="EMBL" id="WXB08484.1"/>
    </source>
</evidence>
<dbReference type="EMBL" id="CP089983">
    <property type="protein sequence ID" value="WXB08484.1"/>
    <property type="molecule type" value="Genomic_DNA"/>
</dbReference>
<keyword evidence="2" id="KW-1185">Reference proteome</keyword>
<sequence length="150" mass="16106">MLTLQNGRRARDVLALGALTFVLGIAAVACDEFLKPRRYNGPTGNPFPDGGVSDAGDGGPYDPFACVACLQPMCTVQQTYCNQSDTCVTLQQLVNGNCNDFDLVCSQAYINQAAGDPAGQQLYINLANCERNYACSSCRDECQPPASYCR</sequence>
<evidence type="ECO:0000313" key="2">
    <source>
        <dbReference type="Proteomes" id="UP001374803"/>
    </source>
</evidence>
<dbReference type="RefSeq" id="WP_394838154.1">
    <property type="nucleotide sequence ID" value="NZ_CP089929.1"/>
</dbReference>
<proteinExistence type="predicted"/>
<accession>A0ABZ2LC44</accession>
<organism evidence="1 2">
    <name type="scientific">Pendulispora rubella</name>
    <dbReference type="NCBI Taxonomy" id="2741070"/>
    <lineage>
        <taxon>Bacteria</taxon>
        <taxon>Pseudomonadati</taxon>
        <taxon>Myxococcota</taxon>
        <taxon>Myxococcia</taxon>
        <taxon>Myxococcales</taxon>
        <taxon>Sorangiineae</taxon>
        <taxon>Pendulisporaceae</taxon>
        <taxon>Pendulispora</taxon>
    </lineage>
</organism>
<dbReference type="Proteomes" id="UP001374803">
    <property type="component" value="Chromosome"/>
</dbReference>
<gene>
    <name evidence="1" type="ORF">LVJ94_14710</name>
</gene>
<reference evidence="1" key="1">
    <citation type="submission" date="2021-12" db="EMBL/GenBank/DDBJ databases">
        <title>Discovery of the Pendulisporaceae a myxobacterial family with distinct sporulation behavior and unique specialized metabolism.</title>
        <authorList>
            <person name="Garcia R."/>
            <person name="Popoff A."/>
            <person name="Bader C.D."/>
            <person name="Loehr J."/>
            <person name="Walesch S."/>
            <person name="Walt C."/>
            <person name="Boldt J."/>
            <person name="Bunk B."/>
            <person name="Haeckl F.J.F.P.J."/>
            <person name="Gunesch A.P."/>
            <person name="Birkelbach J."/>
            <person name="Nuebel U."/>
            <person name="Pietschmann T."/>
            <person name="Bach T."/>
            <person name="Mueller R."/>
        </authorList>
    </citation>
    <scope>NUCLEOTIDE SEQUENCE</scope>
    <source>
        <strain evidence="1">MSr11367</strain>
    </source>
</reference>